<sequence length="87" mass="8842">KKGEFVYLVDGKVTEVGDNPGIILGMADQDAKGTEDTAIAVVIANEDNIFSLHKVSETGGSGGAGTGAATAVTDVGKRAAIYRDTTN</sequence>
<protein>
    <submittedName>
        <fullName evidence="1">Uncharacterized protein</fullName>
    </submittedName>
</protein>
<feature type="non-terminal residue" evidence="1">
    <location>
        <position position="87"/>
    </location>
</feature>
<reference evidence="2" key="1">
    <citation type="submission" date="2017-09" db="EMBL/GenBank/DDBJ databases">
        <title>Depth-based differentiation of microbial function through sediment-hosted aquifers and enrichment of novel symbionts in the deep terrestrial subsurface.</title>
        <authorList>
            <person name="Probst A.J."/>
            <person name="Ladd B."/>
            <person name="Jarett J.K."/>
            <person name="Geller-Mcgrath D.E."/>
            <person name="Sieber C.M.K."/>
            <person name="Emerson J.B."/>
            <person name="Anantharaman K."/>
            <person name="Thomas B.C."/>
            <person name="Malmstrom R."/>
            <person name="Stieglmeier M."/>
            <person name="Klingl A."/>
            <person name="Woyke T."/>
            <person name="Ryan C.M."/>
            <person name="Banfield J.F."/>
        </authorList>
    </citation>
    <scope>NUCLEOTIDE SEQUENCE [LARGE SCALE GENOMIC DNA]</scope>
</reference>
<evidence type="ECO:0000313" key="1">
    <source>
        <dbReference type="EMBL" id="PIW31515.1"/>
    </source>
</evidence>
<dbReference type="EMBL" id="PFFY01000336">
    <property type="protein sequence ID" value="PIW31515.1"/>
    <property type="molecule type" value="Genomic_DNA"/>
</dbReference>
<dbReference type="AlphaFoldDB" id="A0A2M7GW12"/>
<feature type="non-terminal residue" evidence="1">
    <location>
        <position position="1"/>
    </location>
</feature>
<name>A0A2M7GW12_9BACT</name>
<dbReference type="Proteomes" id="UP000230025">
    <property type="component" value="Unassembled WGS sequence"/>
</dbReference>
<gene>
    <name evidence="1" type="ORF">COW28_07130</name>
</gene>
<evidence type="ECO:0000313" key="2">
    <source>
        <dbReference type="Proteomes" id="UP000230025"/>
    </source>
</evidence>
<proteinExistence type="predicted"/>
<comment type="caution">
    <text evidence="1">The sequence shown here is derived from an EMBL/GenBank/DDBJ whole genome shotgun (WGS) entry which is preliminary data.</text>
</comment>
<organism evidence="1 2">
    <name type="scientific">bacterium (Candidatus Ratteibacteria) CG15_BIG_FIL_POST_REV_8_21_14_020_41_12</name>
    <dbReference type="NCBI Taxonomy" id="2014291"/>
    <lineage>
        <taxon>Bacteria</taxon>
        <taxon>Candidatus Ratteibacteria</taxon>
    </lineage>
</organism>
<accession>A0A2M7GW12</accession>